<feature type="transmembrane region" description="Helical" evidence="1">
    <location>
        <begin position="82"/>
        <end position="103"/>
    </location>
</feature>
<organism evidence="2 3">
    <name type="scientific">Limnoraphis robusta CCNP1315</name>
    <dbReference type="NCBI Taxonomy" id="3110306"/>
    <lineage>
        <taxon>Bacteria</taxon>
        <taxon>Bacillati</taxon>
        <taxon>Cyanobacteriota</taxon>
        <taxon>Cyanophyceae</taxon>
        <taxon>Oscillatoriophycideae</taxon>
        <taxon>Oscillatoriales</taxon>
        <taxon>Sirenicapillariaceae</taxon>
        <taxon>Limnoraphis</taxon>
    </lineage>
</organism>
<protein>
    <submittedName>
        <fullName evidence="2">Uncharacterized protein</fullName>
    </submittedName>
</protein>
<sequence length="117" mass="13270">MKKFWERLTGHQKSSASALRNTPQALLIHPHASKSRKIFLLVSGMSISQKNHQVTNSPRIFLLVSGVSISQKNHQVTNSPRVFFFVSGVSLWLIVVFYIFLVMKADELGLKLKTGYR</sequence>
<keyword evidence="1" id="KW-0812">Transmembrane</keyword>
<gene>
    <name evidence="2" type="ORF">VB854_02655</name>
</gene>
<evidence type="ECO:0000256" key="1">
    <source>
        <dbReference type="SAM" id="Phobius"/>
    </source>
</evidence>
<keyword evidence="1" id="KW-0472">Membrane</keyword>
<dbReference type="EMBL" id="JAYGHT010000004">
    <property type="protein sequence ID" value="MEA5517846.1"/>
    <property type="molecule type" value="Genomic_DNA"/>
</dbReference>
<comment type="caution">
    <text evidence="2">The sequence shown here is derived from an EMBL/GenBank/DDBJ whole genome shotgun (WGS) entry which is preliminary data.</text>
</comment>
<keyword evidence="3" id="KW-1185">Reference proteome</keyword>
<reference evidence="2 3" key="1">
    <citation type="submission" date="2023-12" db="EMBL/GenBank/DDBJ databases">
        <title>Baltic Sea Cyanobacteria.</title>
        <authorList>
            <person name="Delbaje E."/>
            <person name="Fewer D.P."/>
            <person name="Shishido T.K."/>
        </authorList>
    </citation>
    <scope>NUCLEOTIDE SEQUENCE [LARGE SCALE GENOMIC DNA]</scope>
    <source>
        <strain evidence="2 3">CCNP 1315</strain>
    </source>
</reference>
<dbReference type="Proteomes" id="UP001301728">
    <property type="component" value="Unassembled WGS sequence"/>
</dbReference>
<name>A0ABU5TSI4_9CYAN</name>
<proteinExistence type="predicted"/>
<evidence type="ECO:0000313" key="2">
    <source>
        <dbReference type="EMBL" id="MEA5517846.1"/>
    </source>
</evidence>
<dbReference type="RefSeq" id="WP_323274141.1">
    <property type="nucleotide sequence ID" value="NZ_JAYGHT010000004.1"/>
</dbReference>
<evidence type="ECO:0000313" key="3">
    <source>
        <dbReference type="Proteomes" id="UP001301728"/>
    </source>
</evidence>
<accession>A0ABU5TSI4</accession>
<keyword evidence="1" id="KW-1133">Transmembrane helix</keyword>